<proteinExistence type="predicted"/>
<sequence length="361" mass="41508">MHSGTWSANRKFCMSLLRDSGFAKTAMEDHMMKEFNRLSESIGKTNGKPLDVSDYIVPCALNNIVSFFYGAQLTHDHPARHELLQLMKGVGPALFTGPQNQFLPWTMRRLLSWVPYTRNHGLANVLAKLDSFNIVPSEAVQYLLGFYADDYLVGHINLFVAAGTLGPTKIMLWQLLNFARYADTVQARVQREIDGVVGRERQPTWEDRKQMPYTMACVWEVHRWKTAQPLGPSRLCAQDVVIGDFFIPKGTTIVPNFWAVHNDPTLWEEPSTFRPERYLSEDGKMMKLKPEYLIPFSLGRRNCVGETFVTMEVFLMVTFLLQKYRIVTERPIEDDIDSPDFDLSPYSPIRLRFLPRFADIA</sequence>
<evidence type="ECO:0000313" key="2">
    <source>
        <dbReference type="Proteomes" id="UP000821845"/>
    </source>
</evidence>
<reference evidence="1" key="1">
    <citation type="submission" date="2020-05" db="EMBL/GenBank/DDBJ databases">
        <title>Large-scale comparative analyses of tick genomes elucidate their genetic diversity and vector capacities.</title>
        <authorList>
            <person name="Jia N."/>
            <person name="Wang J."/>
            <person name="Shi W."/>
            <person name="Du L."/>
            <person name="Sun Y."/>
            <person name="Zhan W."/>
            <person name="Jiang J."/>
            <person name="Wang Q."/>
            <person name="Zhang B."/>
            <person name="Ji P."/>
            <person name="Sakyi L.B."/>
            <person name="Cui X."/>
            <person name="Yuan T."/>
            <person name="Jiang B."/>
            <person name="Yang W."/>
            <person name="Lam T.T.-Y."/>
            <person name="Chang Q."/>
            <person name="Ding S."/>
            <person name="Wang X."/>
            <person name="Zhu J."/>
            <person name="Ruan X."/>
            <person name="Zhao L."/>
            <person name="Wei J."/>
            <person name="Que T."/>
            <person name="Du C."/>
            <person name="Cheng J."/>
            <person name="Dai P."/>
            <person name="Han X."/>
            <person name="Huang E."/>
            <person name="Gao Y."/>
            <person name="Liu J."/>
            <person name="Shao H."/>
            <person name="Ye R."/>
            <person name="Li L."/>
            <person name="Wei W."/>
            <person name="Wang X."/>
            <person name="Wang C."/>
            <person name="Yang T."/>
            <person name="Huo Q."/>
            <person name="Li W."/>
            <person name="Guo W."/>
            <person name="Chen H."/>
            <person name="Zhou L."/>
            <person name="Ni X."/>
            <person name="Tian J."/>
            <person name="Zhou Y."/>
            <person name="Sheng Y."/>
            <person name="Liu T."/>
            <person name="Pan Y."/>
            <person name="Xia L."/>
            <person name="Li J."/>
            <person name="Zhao F."/>
            <person name="Cao W."/>
        </authorList>
    </citation>
    <scope>NUCLEOTIDE SEQUENCE</scope>
    <source>
        <strain evidence="1">Hyas-2018</strain>
    </source>
</reference>
<protein>
    <submittedName>
        <fullName evidence="1">Uncharacterized protein</fullName>
    </submittedName>
</protein>
<keyword evidence="2" id="KW-1185">Reference proteome</keyword>
<dbReference type="Proteomes" id="UP000821845">
    <property type="component" value="Chromosome 7"/>
</dbReference>
<evidence type="ECO:0000313" key="1">
    <source>
        <dbReference type="EMBL" id="KAH6926449.1"/>
    </source>
</evidence>
<organism evidence="1 2">
    <name type="scientific">Hyalomma asiaticum</name>
    <name type="common">Tick</name>
    <dbReference type="NCBI Taxonomy" id="266040"/>
    <lineage>
        <taxon>Eukaryota</taxon>
        <taxon>Metazoa</taxon>
        <taxon>Ecdysozoa</taxon>
        <taxon>Arthropoda</taxon>
        <taxon>Chelicerata</taxon>
        <taxon>Arachnida</taxon>
        <taxon>Acari</taxon>
        <taxon>Parasitiformes</taxon>
        <taxon>Ixodida</taxon>
        <taxon>Ixodoidea</taxon>
        <taxon>Ixodidae</taxon>
        <taxon>Hyalomminae</taxon>
        <taxon>Hyalomma</taxon>
    </lineage>
</organism>
<gene>
    <name evidence="1" type="ORF">HPB50_018709</name>
</gene>
<accession>A0ACB7RYB3</accession>
<name>A0ACB7RYB3_HYAAI</name>
<comment type="caution">
    <text evidence="1">The sequence shown here is derived from an EMBL/GenBank/DDBJ whole genome shotgun (WGS) entry which is preliminary data.</text>
</comment>
<dbReference type="EMBL" id="CM023487">
    <property type="protein sequence ID" value="KAH6926449.1"/>
    <property type="molecule type" value="Genomic_DNA"/>
</dbReference>